<accession>D2Y5T4</accession>
<name>D2Y5T4_9ALPH</name>
<proteinExistence type="predicted"/>
<dbReference type="EMBL" id="GU354326">
    <property type="protein sequence ID" value="ADA83406.1"/>
    <property type="molecule type" value="Genomic_DNA"/>
</dbReference>
<reference evidence="1" key="1">
    <citation type="submission" date="2009-12" db="EMBL/GenBank/DDBJ databases">
        <title>MDV China vaccine strain 814.</title>
        <authorList>
            <person name="Zhang F."/>
            <person name="Liu C."/>
            <person name="Zhang Y."/>
            <person name="Liu A."/>
            <person name="Yan F."/>
        </authorList>
    </citation>
    <scope>NUCLEOTIDE SEQUENCE</scope>
    <source>
        <strain evidence="1">814</strain>
    </source>
</reference>
<evidence type="ECO:0000313" key="1">
    <source>
        <dbReference type="EMBL" id="ADA83406.1"/>
    </source>
</evidence>
<organism evidence="1">
    <name type="scientific">Gallid alphaherpesvirus 2</name>
    <dbReference type="NCBI Taxonomy" id="10390"/>
    <lineage>
        <taxon>Viruses</taxon>
        <taxon>Duplodnaviria</taxon>
        <taxon>Heunggongvirae</taxon>
        <taxon>Peploviricota</taxon>
        <taxon>Herviviricetes</taxon>
        <taxon>Herpesvirales</taxon>
        <taxon>Orthoherpesviridae</taxon>
        <taxon>Alphaherpesvirinae</taxon>
        <taxon>Mardivirus</taxon>
        <taxon>Mardivirus gallidalpha2</taxon>
    </lineage>
</organism>
<sequence length="73" mass="8126">MWKTSGATSLGPRLLKWQILVLYRTVGEGGGGIWSIIRDMASMKPAVSFPGSKTMPGCFFFLEGIWTSHIKEY</sequence>
<protein>
    <submittedName>
        <fullName evidence="1">Uncharacterized protein</fullName>
    </submittedName>
</protein>